<feature type="domain" description="Glycosyltransferase subfamily 4-like N-terminal" evidence="4">
    <location>
        <begin position="93"/>
        <end position="273"/>
    </location>
</feature>
<dbReference type="Pfam" id="PF13579">
    <property type="entry name" value="Glyco_trans_4_4"/>
    <property type="match status" value="1"/>
</dbReference>
<dbReference type="GO" id="GO:0016757">
    <property type="term" value="F:glycosyltransferase activity"/>
    <property type="evidence" value="ECO:0007669"/>
    <property type="project" value="UniProtKB-KW"/>
</dbReference>
<dbReference type="AlphaFoldDB" id="A0A269PGA2"/>
<accession>A0A269PGA2</accession>
<dbReference type="InterPro" id="IPR050194">
    <property type="entry name" value="Glycosyltransferase_grp1"/>
</dbReference>
<evidence type="ECO:0000256" key="1">
    <source>
        <dbReference type="ARBA" id="ARBA00022676"/>
    </source>
</evidence>
<dbReference type="CDD" id="cd03801">
    <property type="entry name" value="GT4_PimA-like"/>
    <property type="match status" value="1"/>
</dbReference>
<evidence type="ECO:0000313" key="5">
    <source>
        <dbReference type="EMBL" id="PAJ71064.1"/>
    </source>
</evidence>
<reference evidence="5 6" key="1">
    <citation type="submission" date="2017-08" db="EMBL/GenBank/DDBJ databases">
        <authorList>
            <person name="de Groot N.N."/>
        </authorList>
    </citation>
    <scope>NUCLEOTIDE SEQUENCE [LARGE SCALE GENOMIC DNA]</scope>
    <source>
        <strain evidence="5 6">NBT06-6</strain>
    </source>
</reference>
<dbReference type="SUPFAM" id="SSF53756">
    <property type="entry name" value="UDP-Glycosyltransferase/glycogen phosphorylase"/>
    <property type="match status" value="1"/>
</dbReference>
<dbReference type="Proteomes" id="UP000215771">
    <property type="component" value="Unassembled WGS sequence"/>
</dbReference>
<keyword evidence="2" id="KW-0808">Transferase</keyword>
<dbReference type="EMBL" id="NQMQ01000002">
    <property type="protein sequence ID" value="PAJ71064.1"/>
    <property type="molecule type" value="Genomic_DNA"/>
</dbReference>
<sequence>MRRSNWSKPIKRVLLLGSVVFVESTTNFPAFLKKIFQRFSLARIVHFPSWLNSASEPKRYRSTHDIIPSCGWQDSRVTRISYYVTNSFPQTVSGYSVRTHGMAKGLSENGLAVEVVTRLGYPLVIGKGILSEESFVTGGVAYRRLLPKLYPRNARRATEKEVDLLVSAARKHGAQLLLTTTDYKNAVVASNAAFQLQIPWGYEIRGERENTWLSSWNPKESATKKAAPYYIYASRMERMAETRAALCIVLSSIAQRRLLSDGIAAENLFAIPNSIGHAADDQDLADKVEIRKNLGIDNDYDFVIGTVSSLVDYEGVDLLIDYAAKSNSRCLVVVVGDGTSRGSLENRAIQLGVESRVRFVGTQDPSSIQNWYRSFDVFALTRKATDVTKRVTPIKATEALNQRVPVVASRLPAVEEATGGWAHYYAPEDLESFERAVANALDSGPPSSMEFSRWLKSRTWSSSTQQFANELKREK</sequence>
<evidence type="ECO:0000256" key="2">
    <source>
        <dbReference type="ARBA" id="ARBA00022679"/>
    </source>
</evidence>
<gene>
    <name evidence="5" type="ORF">CIG21_02530</name>
</gene>
<organism evidence="5 6">
    <name type="scientific">Corynebacterium hadale</name>
    <dbReference type="NCBI Taxonomy" id="2026255"/>
    <lineage>
        <taxon>Bacteria</taxon>
        <taxon>Bacillati</taxon>
        <taxon>Actinomycetota</taxon>
        <taxon>Actinomycetes</taxon>
        <taxon>Mycobacteriales</taxon>
        <taxon>Corynebacteriaceae</taxon>
        <taxon>Corynebacterium</taxon>
    </lineage>
</organism>
<name>A0A269PGA2_9CORY</name>
<protein>
    <recommendedName>
        <fullName evidence="7">Glycosyl transferase family 1 domain-containing protein</fullName>
    </recommendedName>
</protein>
<dbReference type="Gene3D" id="3.40.50.2000">
    <property type="entry name" value="Glycogen Phosphorylase B"/>
    <property type="match status" value="2"/>
</dbReference>
<dbReference type="PANTHER" id="PTHR45947:SF3">
    <property type="entry name" value="SULFOQUINOVOSYL TRANSFERASE SQD2"/>
    <property type="match status" value="1"/>
</dbReference>
<evidence type="ECO:0000259" key="4">
    <source>
        <dbReference type="Pfam" id="PF13579"/>
    </source>
</evidence>
<feature type="domain" description="Glycosyl transferase family 1" evidence="3">
    <location>
        <begin position="289"/>
        <end position="444"/>
    </location>
</feature>
<dbReference type="InterPro" id="IPR028098">
    <property type="entry name" value="Glyco_trans_4-like_N"/>
</dbReference>
<dbReference type="GO" id="GO:1901137">
    <property type="term" value="P:carbohydrate derivative biosynthetic process"/>
    <property type="evidence" value="ECO:0007669"/>
    <property type="project" value="UniProtKB-ARBA"/>
</dbReference>
<dbReference type="Pfam" id="PF00534">
    <property type="entry name" value="Glycos_transf_1"/>
    <property type="match status" value="1"/>
</dbReference>
<dbReference type="PANTHER" id="PTHR45947">
    <property type="entry name" value="SULFOQUINOVOSYL TRANSFERASE SQD2"/>
    <property type="match status" value="1"/>
</dbReference>
<comment type="caution">
    <text evidence="5">The sequence shown here is derived from an EMBL/GenBank/DDBJ whole genome shotgun (WGS) entry which is preliminary data.</text>
</comment>
<proteinExistence type="predicted"/>
<dbReference type="InterPro" id="IPR001296">
    <property type="entry name" value="Glyco_trans_1"/>
</dbReference>
<dbReference type="GO" id="GO:1903509">
    <property type="term" value="P:liposaccharide metabolic process"/>
    <property type="evidence" value="ECO:0007669"/>
    <property type="project" value="UniProtKB-ARBA"/>
</dbReference>
<evidence type="ECO:0000313" key="6">
    <source>
        <dbReference type="Proteomes" id="UP000215771"/>
    </source>
</evidence>
<evidence type="ECO:0008006" key="7">
    <source>
        <dbReference type="Google" id="ProtNLM"/>
    </source>
</evidence>
<evidence type="ECO:0000259" key="3">
    <source>
        <dbReference type="Pfam" id="PF00534"/>
    </source>
</evidence>
<keyword evidence="1" id="KW-0328">Glycosyltransferase</keyword>